<dbReference type="Gene3D" id="1.20.144.10">
    <property type="entry name" value="Phosphatidic acid phosphatase type 2/haloperoxidase"/>
    <property type="match status" value="1"/>
</dbReference>
<comment type="caution">
    <text evidence="7">The sequence shown here is derived from an EMBL/GenBank/DDBJ whole genome shotgun (WGS) entry which is preliminary data.</text>
</comment>
<dbReference type="Proteomes" id="UP001300502">
    <property type="component" value="Unassembled WGS sequence"/>
</dbReference>
<organism evidence="7 8">
    <name type="scientific">Galdieria yellowstonensis</name>
    <dbReference type="NCBI Taxonomy" id="3028027"/>
    <lineage>
        <taxon>Eukaryota</taxon>
        <taxon>Rhodophyta</taxon>
        <taxon>Bangiophyceae</taxon>
        <taxon>Galdieriales</taxon>
        <taxon>Galdieriaceae</taxon>
        <taxon>Galdieria</taxon>
    </lineage>
</organism>
<keyword evidence="3 5" id="KW-1133">Transmembrane helix</keyword>
<proteinExistence type="predicted"/>
<dbReference type="GO" id="GO:0016020">
    <property type="term" value="C:membrane"/>
    <property type="evidence" value="ECO:0007669"/>
    <property type="project" value="UniProtKB-SubCell"/>
</dbReference>
<feature type="domain" description="Inositolphosphotransferase Aur1/Ipt1" evidence="6">
    <location>
        <begin position="114"/>
        <end position="285"/>
    </location>
</feature>
<reference evidence="7 8" key="1">
    <citation type="submission" date="2022-07" db="EMBL/GenBank/DDBJ databases">
        <title>Genome-wide signatures of adaptation to extreme environments.</title>
        <authorList>
            <person name="Cho C.H."/>
            <person name="Yoon H.S."/>
        </authorList>
    </citation>
    <scope>NUCLEOTIDE SEQUENCE [LARGE SCALE GENOMIC DNA]</scope>
    <source>
        <strain evidence="7 8">108.79 E11</strain>
    </source>
</reference>
<dbReference type="CDD" id="cd03386">
    <property type="entry name" value="PAP2_Aur1_like"/>
    <property type="match status" value="1"/>
</dbReference>
<feature type="transmembrane region" description="Helical" evidence="5">
    <location>
        <begin position="123"/>
        <end position="143"/>
    </location>
</feature>
<accession>A0AAV9ILB4</accession>
<protein>
    <recommendedName>
        <fullName evidence="6">Inositolphosphotransferase Aur1/Ipt1 domain-containing protein</fullName>
    </recommendedName>
</protein>
<evidence type="ECO:0000256" key="1">
    <source>
        <dbReference type="ARBA" id="ARBA00004141"/>
    </source>
</evidence>
<dbReference type="EMBL" id="JANCYU010000059">
    <property type="protein sequence ID" value="KAK4528069.1"/>
    <property type="molecule type" value="Genomic_DNA"/>
</dbReference>
<dbReference type="PANTHER" id="PTHR31310">
    <property type="match status" value="1"/>
</dbReference>
<gene>
    <name evidence="7" type="ORF">GAYE_SCF48G6003</name>
</gene>
<feature type="transmembrane region" description="Helical" evidence="5">
    <location>
        <begin position="58"/>
        <end position="78"/>
    </location>
</feature>
<name>A0AAV9ILB4_9RHOD</name>
<evidence type="ECO:0000256" key="4">
    <source>
        <dbReference type="ARBA" id="ARBA00023136"/>
    </source>
</evidence>
<feature type="transmembrane region" description="Helical" evidence="5">
    <location>
        <begin position="221"/>
        <end position="239"/>
    </location>
</feature>
<keyword evidence="8" id="KW-1185">Reference proteome</keyword>
<dbReference type="PANTHER" id="PTHR31310:SF7">
    <property type="entry name" value="PA-PHOSPHATASE RELATED-FAMILY PROTEIN DDB_G0268928"/>
    <property type="match status" value="1"/>
</dbReference>
<feature type="transmembrane region" description="Helical" evidence="5">
    <location>
        <begin position="246"/>
        <end position="264"/>
    </location>
</feature>
<dbReference type="InterPro" id="IPR052185">
    <property type="entry name" value="IPC_Synthase-Related"/>
</dbReference>
<feature type="transmembrane region" description="Helical" evidence="5">
    <location>
        <begin position="270"/>
        <end position="288"/>
    </location>
</feature>
<dbReference type="AlphaFoldDB" id="A0AAV9ILB4"/>
<evidence type="ECO:0000256" key="3">
    <source>
        <dbReference type="ARBA" id="ARBA00022989"/>
    </source>
</evidence>
<feature type="transmembrane region" description="Helical" evidence="5">
    <location>
        <begin position="155"/>
        <end position="181"/>
    </location>
</feature>
<keyword evidence="4 5" id="KW-0472">Membrane</keyword>
<evidence type="ECO:0000256" key="2">
    <source>
        <dbReference type="ARBA" id="ARBA00022692"/>
    </source>
</evidence>
<comment type="subcellular location">
    <subcellularLocation>
        <location evidence="1">Membrane</location>
        <topology evidence="1">Multi-pass membrane protein</topology>
    </subcellularLocation>
</comment>
<evidence type="ECO:0000313" key="7">
    <source>
        <dbReference type="EMBL" id="KAK4528069.1"/>
    </source>
</evidence>
<sequence length="301" mass="35230">MDSSTFLQDNKPKATIHSSYKEWKKPKWQRWRQSTCRLVALGKRHVADVFHRHEWKPLCWGILPILWWLIIYEISAAIPAEYRPRIHVRLLSNIEEILLGGRRNLFYLPHEALSERATLAKDIFACIAYSLHALLPWVMFFYLCCFRSWTHAAHFCWTFGWLNIVAVVSHFFLPTAAPWYIKEYGLLDAHYNVPGSAAGLIRIDKALGFPVFESLYKRNKVVFGSFPSLHVAWPSLIALYEPFPRLLGGIVPWLYVVWVGWAALYLEHHYLVDWIGGCLYAYSVFCYFQGQLYRKDCRNVA</sequence>
<evidence type="ECO:0000259" key="6">
    <source>
        <dbReference type="Pfam" id="PF14378"/>
    </source>
</evidence>
<dbReference type="Pfam" id="PF14378">
    <property type="entry name" value="PAP2_3"/>
    <property type="match status" value="1"/>
</dbReference>
<dbReference type="InterPro" id="IPR026841">
    <property type="entry name" value="Aur1/Ipt1"/>
</dbReference>
<evidence type="ECO:0000313" key="8">
    <source>
        <dbReference type="Proteomes" id="UP001300502"/>
    </source>
</evidence>
<keyword evidence="2 5" id="KW-0812">Transmembrane</keyword>
<evidence type="ECO:0000256" key="5">
    <source>
        <dbReference type="SAM" id="Phobius"/>
    </source>
</evidence>